<dbReference type="Proteomes" id="UP001319045">
    <property type="component" value="Chromosome"/>
</dbReference>
<dbReference type="Gene3D" id="2.60.120.260">
    <property type="entry name" value="Galactose-binding domain-like"/>
    <property type="match status" value="1"/>
</dbReference>
<name>A0ABM7NVP6_9BACT</name>
<keyword evidence="6" id="KW-1185">Reference proteome</keyword>
<dbReference type="InterPro" id="IPR008979">
    <property type="entry name" value="Galactose-bd-like_sf"/>
</dbReference>
<dbReference type="InterPro" id="IPR049046">
    <property type="entry name" value="Beta-AFase-like_GH127_middle"/>
</dbReference>
<dbReference type="Gene3D" id="1.50.10.20">
    <property type="match status" value="1"/>
</dbReference>
<dbReference type="RefSeq" id="WP_207154736.1">
    <property type="nucleotide sequence ID" value="NZ_AP024484.1"/>
</dbReference>
<dbReference type="InterPro" id="IPR012878">
    <property type="entry name" value="Beta-AFase-like_GH127_cat"/>
</dbReference>
<feature type="domain" description="Non-reducing end beta-L-arabinofuranosidase-like GH127 catalytic" evidence="2">
    <location>
        <begin position="43"/>
        <end position="425"/>
    </location>
</feature>
<reference evidence="5 6" key="1">
    <citation type="journal article" date="2022" name="Int. J. Syst. Evol. Microbiol.">
        <title>Prevotella herbatica sp. nov., a plant polysaccharide-decomposing anaerobic bacterium isolated from a methanogenic reactor.</title>
        <authorList>
            <person name="Uek A."/>
            <person name="Tonouchi A."/>
            <person name="Kaku N."/>
            <person name="Ueki K."/>
        </authorList>
    </citation>
    <scope>NUCLEOTIDE SEQUENCE [LARGE SCALE GENOMIC DNA]</scope>
    <source>
        <strain evidence="5 6">WR041</strain>
    </source>
</reference>
<accession>A0ABM7NVP6</accession>
<gene>
    <name evidence="5" type="ORF">prwr041_04620</name>
</gene>
<evidence type="ECO:0000256" key="1">
    <source>
        <dbReference type="SAM" id="SignalP"/>
    </source>
</evidence>
<feature type="chain" id="PRO_5045782650" evidence="1">
    <location>
        <begin position="21"/>
        <end position="813"/>
    </location>
</feature>
<evidence type="ECO:0000259" key="4">
    <source>
        <dbReference type="Pfam" id="PF20737"/>
    </source>
</evidence>
<sequence>MNKKSKLIIGCILFGFGANASNQLPKYLLRAKASITEVPFTKVHFNDTFWSPRIEINRTVSIPSAFHECEKNGRFDNFAIAAGIKQGEHRGDFSFDDTDPYKVIEGASYSLAVHYDKKLDHYLDSVIAIIAAAQEPDGYLTTCVTNKCYRLSGWWGTHKWEKINSHELYNSGHMIESAIAHYKATGKRTFLNVAIKNANLICKTFGPNEGQIHRPSGHPIVEMALCKLYKVTGTRQYLDMAKYFVEETGRGTDGHALSEYSQDHKPILQQDEIVGHAVRAGYLFSGVADVASLTNDTAYFHALERIWENMAGKKLYITGGMGSRAEGEGFGPNYELNNMTAYCETCASIANVYWNYRMFLATGDSKYVDIYERALYNGVLSGVSLSGDKFFYDNPLESMGQHERQKWFGCACCPGNVTRFMASVPQYQYASQGSDIFVNLYIQGKGNVNGTELLQHTDYPWNGNVKITVNPKNNAKFNIRLRIPSWVKNRPVATNLYNFVDSAKQYVVKVNGTKTQAYTVDGYAVVNKKWKKGDVIELSFPMDVRRISANDNAEDDRGKYALERGPIVYCLEGKDQPDSMVFNKVITSKTQIDAELKTNKLNGIVELTGKASEVEADGTVKETTFKAIPYSTWNNRGADQMEVWIPYSPIYAHVKPQPTIASKARTLFYQSAIQKDAPETAAVMGEAWGVNDQWEPKRSSDISKPYHYWWLKNGTPESIAYEFDKPYTVSNVEVYWLDFDHYDGNFRTPESWKLYYKDSDGNWKEVENHSSYGVDKDKYNSVDFAPITTTGLKIIANLQKGASGGIIEWKVNN</sequence>
<evidence type="ECO:0000259" key="3">
    <source>
        <dbReference type="Pfam" id="PF20736"/>
    </source>
</evidence>
<organism evidence="5 6">
    <name type="scientific">Prevotella herbatica</name>
    <dbReference type="NCBI Taxonomy" id="2801997"/>
    <lineage>
        <taxon>Bacteria</taxon>
        <taxon>Pseudomonadati</taxon>
        <taxon>Bacteroidota</taxon>
        <taxon>Bacteroidia</taxon>
        <taxon>Bacteroidales</taxon>
        <taxon>Prevotellaceae</taxon>
        <taxon>Prevotella</taxon>
    </lineage>
</organism>
<dbReference type="InterPro" id="IPR049049">
    <property type="entry name" value="Beta-AFase-like_GH127_C"/>
</dbReference>
<keyword evidence="5" id="KW-0378">Hydrolase</keyword>
<dbReference type="PANTHER" id="PTHR43465:SF2">
    <property type="entry name" value="DUF1680 DOMAIN PROTEIN (AFU_ORTHOLOGUE AFUA_1G08910)"/>
    <property type="match status" value="1"/>
</dbReference>
<dbReference type="SUPFAM" id="SSF48208">
    <property type="entry name" value="Six-hairpin glycosidases"/>
    <property type="match status" value="1"/>
</dbReference>
<dbReference type="SUPFAM" id="SSF49785">
    <property type="entry name" value="Galactose-binding domain-like"/>
    <property type="match status" value="1"/>
</dbReference>
<evidence type="ECO:0000313" key="6">
    <source>
        <dbReference type="Proteomes" id="UP001319045"/>
    </source>
</evidence>
<keyword evidence="1" id="KW-0732">Signal</keyword>
<feature type="domain" description="Non-reducing end beta-L-arabinofuranosidase-like GH127 middle" evidence="3">
    <location>
        <begin position="436"/>
        <end position="542"/>
    </location>
</feature>
<dbReference type="EMBL" id="AP024484">
    <property type="protein sequence ID" value="BCS84569.1"/>
    <property type="molecule type" value="Genomic_DNA"/>
</dbReference>
<dbReference type="PANTHER" id="PTHR43465">
    <property type="entry name" value="DUF1680 DOMAIN PROTEIN (AFU_ORTHOLOGUE AFUA_1G08910)"/>
    <property type="match status" value="1"/>
</dbReference>
<dbReference type="Pfam" id="PF20736">
    <property type="entry name" value="Glyco_hydro127M"/>
    <property type="match status" value="1"/>
</dbReference>
<dbReference type="Pfam" id="PF20737">
    <property type="entry name" value="Glyco_hydro127C"/>
    <property type="match status" value="1"/>
</dbReference>
<feature type="domain" description="Non-reducing end beta-L-arabinofuranosidase-like GH127 C-terminal" evidence="4">
    <location>
        <begin position="544"/>
        <end position="646"/>
    </location>
</feature>
<dbReference type="GO" id="GO:0016787">
    <property type="term" value="F:hydrolase activity"/>
    <property type="evidence" value="ECO:0007669"/>
    <property type="project" value="UniProtKB-KW"/>
</dbReference>
<evidence type="ECO:0000313" key="5">
    <source>
        <dbReference type="EMBL" id="BCS84569.1"/>
    </source>
</evidence>
<dbReference type="InterPro" id="IPR049174">
    <property type="entry name" value="Beta-AFase-like"/>
</dbReference>
<dbReference type="Pfam" id="PF07944">
    <property type="entry name" value="Beta-AFase-like_GH127_cat"/>
    <property type="match status" value="1"/>
</dbReference>
<evidence type="ECO:0000259" key="2">
    <source>
        <dbReference type="Pfam" id="PF07944"/>
    </source>
</evidence>
<proteinExistence type="predicted"/>
<feature type="signal peptide" evidence="1">
    <location>
        <begin position="1"/>
        <end position="20"/>
    </location>
</feature>
<protein>
    <submittedName>
        <fullName evidence="5">Glycoside hydrolase family 127 protein</fullName>
    </submittedName>
</protein>
<dbReference type="InterPro" id="IPR008928">
    <property type="entry name" value="6-hairpin_glycosidase_sf"/>
</dbReference>